<dbReference type="InterPro" id="IPR051461">
    <property type="entry name" value="UPF0750_membrane"/>
</dbReference>
<reference evidence="7 8" key="1">
    <citation type="submission" date="2018-08" db="EMBL/GenBank/DDBJ databases">
        <title>A genome reference for cultivated species of the human gut microbiota.</title>
        <authorList>
            <person name="Zou Y."/>
            <person name="Xue W."/>
            <person name="Luo G."/>
        </authorList>
    </citation>
    <scope>NUCLEOTIDE SEQUENCE [LARGE SCALE GENOMIC DNA]</scope>
    <source>
        <strain evidence="7 8">AM28-23</strain>
    </source>
</reference>
<dbReference type="InterPro" id="IPR003740">
    <property type="entry name" value="YitT"/>
</dbReference>
<evidence type="ECO:0000313" key="8">
    <source>
        <dbReference type="Proteomes" id="UP000283745"/>
    </source>
</evidence>
<dbReference type="InterPro" id="IPR015867">
    <property type="entry name" value="N-reg_PII/ATP_PRibTrfase_C"/>
</dbReference>
<keyword evidence="5" id="KW-0472">Membrane</keyword>
<evidence type="ECO:0000256" key="4">
    <source>
        <dbReference type="ARBA" id="ARBA00022989"/>
    </source>
</evidence>
<feature type="domain" description="DUF2179" evidence="6">
    <location>
        <begin position="221"/>
        <end position="273"/>
    </location>
</feature>
<dbReference type="Gene3D" id="3.30.70.120">
    <property type="match status" value="1"/>
</dbReference>
<evidence type="ECO:0000259" key="6">
    <source>
        <dbReference type="Pfam" id="PF10035"/>
    </source>
</evidence>
<dbReference type="EMBL" id="QSKF01000005">
    <property type="protein sequence ID" value="RHE40293.1"/>
    <property type="molecule type" value="Genomic_DNA"/>
</dbReference>
<comment type="subcellular location">
    <subcellularLocation>
        <location evidence="1">Cell membrane</location>
        <topology evidence="1">Multi-pass membrane protein</topology>
    </subcellularLocation>
</comment>
<evidence type="ECO:0000256" key="1">
    <source>
        <dbReference type="ARBA" id="ARBA00004651"/>
    </source>
</evidence>
<dbReference type="GO" id="GO:0005886">
    <property type="term" value="C:plasma membrane"/>
    <property type="evidence" value="ECO:0007669"/>
    <property type="project" value="UniProtKB-SubCell"/>
</dbReference>
<keyword evidence="4" id="KW-1133">Transmembrane helix</keyword>
<sequence length="286" mass="32079">MEKLKKVGLMILSCVLCSIAVNWVALPNGFPVTGIAGISMVLENWTGINYAIIYYGITLLILAATFFVLGIAEVRSILFLSVLYPAVLWILNHMTISVVLEERLIAVALFGVLYGGGAGIVLRIGYSYGGMDTLSKILKKLFFKSGEIRYIMLGADSCIMFFMLTVFSLDKLAYAFVGQLITVNVMNYIIFNGPSLYDVQIIGEETSEIRRFMIEILHKSMTSHEVVGAYTDKTRIQMDCVCTSVEYVKLKEFIFEQKIECFIKVTPLISVFGANKDFRRLKDEIL</sequence>
<dbReference type="PANTHER" id="PTHR33545:SF5">
    <property type="entry name" value="UPF0750 MEMBRANE PROTEIN YITT"/>
    <property type="match status" value="1"/>
</dbReference>
<evidence type="ECO:0000256" key="2">
    <source>
        <dbReference type="ARBA" id="ARBA00022475"/>
    </source>
</evidence>
<proteinExistence type="predicted"/>
<dbReference type="PANTHER" id="PTHR33545">
    <property type="entry name" value="UPF0750 MEMBRANE PROTEIN YITT-RELATED"/>
    <property type="match status" value="1"/>
</dbReference>
<protein>
    <submittedName>
        <fullName evidence="7">DUF2179 domain-containing protein</fullName>
    </submittedName>
</protein>
<name>A0A414J782_9FIRM</name>
<comment type="caution">
    <text evidence="7">The sequence shown here is derived from an EMBL/GenBank/DDBJ whole genome shotgun (WGS) entry which is preliminary data.</text>
</comment>
<evidence type="ECO:0000313" key="7">
    <source>
        <dbReference type="EMBL" id="RHE40293.1"/>
    </source>
</evidence>
<organism evidence="7 8">
    <name type="scientific">Blautia obeum</name>
    <dbReference type="NCBI Taxonomy" id="40520"/>
    <lineage>
        <taxon>Bacteria</taxon>
        <taxon>Bacillati</taxon>
        <taxon>Bacillota</taxon>
        <taxon>Clostridia</taxon>
        <taxon>Lachnospirales</taxon>
        <taxon>Lachnospiraceae</taxon>
        <taxon>Blautia</taxon>
    </lineage>
</organism>
<keyword evidence="2" id="KW-1003">Cell membrane</keyword>
<dbReference type="InterPro" id="IPR019264">
    <property type="entry name" value="DUF2179"/>
</dbReference>
<evidence type="ECO:0000256" key="5">
    <source>
        <dbReference type="ARBA" id="ARBA00023136"/>
    </source>
</evidence>
<accession>A0A414J782</accession>
<dbReference type="AlphaFoldDB" id="A0A414J782"/>
<dbReference type="Pfam" id="PF02588">
    <property type="entry name" value="YitT_membrane"/>
    <property type="match status" value="1"/>
</dbReference>
<gene>
    <name evidence="7" type="ORF">DW740_07930</name>
</gene>
<evidence type="ECO:0000256" key="3">
    <source>
        <dbReference type="ARBA" id="ARBA00022692"/>
    </source>
</evidence>
<dbReference type="Proteomes" id="UP000283745">
    <property type="component" value="Unassembled WGS sequence"/>
</dbReference>
<keyword evidence="3" id="KW-0812">Transmembrane</keyword>
<dbReference type="Pfam" id="PF10035">
    <property type="entry name" value="DUF2179"/>
    <property type="match status" value="1"/>
</dbReference>